<keyword evidence="3" id="KW-1185">Reference proteome</keyword>
<comment type="caution">
    <text evidence="2">The sequence shown here is derived from an EMBL/GenBank/DDBJ whole genome shotgun (WGS) entry which is preliminary data.</text>
</comment>
<evidence type="ECO:0000313" key="3">
    <source>
        <dbReference type="Proteomes" id="UP001271007"/>
    </source>
</evidence>
<proteinExistence type="predicted"/>
<evidence type="ECO:0000256" key="1">
    <source>
        <dbReference type="SAM" id="MobiDB-lite"/>
    </source>
</evidence>
<dbReference type="AlphaFoldDB" id="A0AAJ0DE93"/>
<dbReference type="Proteomes" id="UP001271007">
    <property type="component" value="Unassembled WGS sequence"/>
</dbReference>
<reference evidence="2" key="1">
    <citation type="submission" date="2023-04" db="EMBL/GenBank/DDBJ databases">
        <title>Black Yeasts Isolated from many extreme environments.</title>
        <authorList>
            <person name="Coleine C."/>
            <person name="Stajich J.E."/>
            <person name="Selbmann L."/>
        </authorList>
    </citation>
    <scope>NUCLEOTIDE SEQUENCE</scope>
    <source>
        <strain evidence="2">CCFEE 5312</strain>
    </source>
</reference>
<name>A0AAJ0DE93_9PEZI</name>
<feature type="compositionally biased region" description="Basic and acidic residues" evidence="1">
    <location>
        <begin position="12"/>
        <end position="22"/>
    </location>
</feature>
<organism evidence="2 3">
    <name type="scientific">Extremus antarcticus</name>
    <dbReference type="NCBI Taxonomy" id="702011"/>
    <lineage>
        <taxon>Eukaryota</taxon>
        <taxon>Fungi</taxon>
        <taxon>Dikarya</taxon>
        <taxon>Ascomycota</taxon>
        <taxon>Pezizomycotina</taxon>
        <taxon>Dothideomycetes</taxon>
        <taxon>Dothideomycetidae</taxon>
        <taxon>Mycosphaerellales</taxon>
        <taxon>Extremaceae</taxon>
        <taxon>Extremus</taxon>
    </lineage>
</organism>
<sequence>MNDDNEASSEMTTHDSDSSRNVIEDKVKAAILKHVRKFDEKMHDNSGQPTLSWPADGVEAVTVVPNPQQLHTAAVIRSSRTSKYKGMVVAGEPDLSNYLSVMLAIRVDFTAGDSPSVVVPGLPVLLLNDKRTSPYDLFRYRVIVVSYSFVAAELRRMDQFIEDVANYKTEKSSKEPVRPTVALLSGIFAIPGCKDLGKYLVLDEIRSIKSTRILAALEKLRSYCDTCVLMTEVPPAGDVDRCFRAPRPQEGGYLGQGPRRGGEVLVGAIQFSQGRR</sequence>
<evidence type="ECO:0000313" key="2">
    <source>
        <dbReference type="EMBL" id="KAK3048391.1"/>
    </source>
</evidence>
<dbReference type="EMBL" id="JAWDJX010000049">
    <property type="protein sequence ID" value="KAK3048391.1"/>
    <property type="molecule type" value="Genomic_DNA"/>
</dbReference>
<accession>A0AAJ0DE93</accession>
<protein>
    <submittedName>
        <fullName evidence="2">Uncharacterized protein</fullName>
    </submittedName>
</protein>
<gene>
    <name evidence="2" type="ORF">LTR09_010222</name>
</gene>
<feature type="region of interest" description="Disordered" evidence="1">
    <location>
        <begin position="1"/>
        <end position="22"/>
    </location>
</feature>